<evidence type="ECO:0000313" key="2">
    <source>
        <dbReference type="Proteomes" id="UP000439903"/>
    </source>
</evidence>
<dbReference type="EMBL" id="WTPW01000845">
    <property type="protein sequence ID" value="KAF0475504.1"/>
    <property type="molecule type" value="Genomic_DNA"/>
</dbReference>
<dbReference type="AlphaFoldDB" id="A0A8H3XNF8"/>
<reference evidence="1 2" key="1">
    <citation type="journal article" date="2019" name="Environ. Microbiol.">
        <title>At the nexus of three kingdoms: the genome of the mycorrhizal fungus Gigaspora margarita provides insights into plant, endobacterial and fungal interactions.</title>
        <authorList>
            <person name="Venice F."/>
            <person name="Ghignone S."/>
            <person name="Salvioli di Fossalunga A."/>
            <person name="Amselem J."/>
            <person name="Novero M."/>
            <person name="Xianan X."/>
            <person name="Sedzielewska Toro K."/>
            <person name="Morin E."/>
            <person name="Lipzen A."/>
            <person name="Grigoriev I.V."/>
            <person name="Henrissat B."/>
            <person name="Martin F.M."/>
            <person name="Bonfante P."/>
        </authorList>
    </citation>
    <scope>NUCLEOTIDE SEQUENCE [LARGE SCALE GENOMIC DNA]</scope>
    <source>
        <strain evidence="1 2">BEG34</strain>
    </source>
</reference>
<dbReference type="Proteomes" id="UP000439903">
    <property type="component" value="Unassembled WGS sequence"/>
</dbReference>
<protein>
    <submittedName>
        <fullName evidence="1">Uncharacterized protein</fullName>
    </submittedName>
</protein>
<name>A0A8H3XNF8_GIGMA</name>
<keyword evidence="2" id="KW-1185">Reference proteome</keyword>
<organism evidence="1 2">
    <name type="scientific">Gigaspora margarita</name>
    <dbReference type="NCBI Taxonomy" id="4874"/>
    <lineage>
        <taxon>Eukaryota</taxon>
        <taxon>Fungi</taxon>
        <taxon>Fungi incertae sedis</taxon>
        <taxon>Mucoromycota</taxon>
        <taxon>Glomeromycotina</taxon>
        <taxon>Glomeromycetes</taxon>
        <taxon>Diversisporales</taxon>
        <taxon>Gigasporaceae</taxon>
        <taxon>Gigaspora</taxon>
    </lineage>
</organism>
<comment type="caution">
    <text evidence="1">The sequence shown here is derived from an EMBL/GenBank/DDBJ whole genome shotgun (WGS) entry which is preliminary data.</text>
</comment>
<evidence type="ECO:0000313" key="1">
    <source>
        <dbReference type="EMBL" id="KAF0475504.1"/>
    </source>
</evidence>
<accession>A0A8H3XNF8</accession>
<gene>
    <name evidence="1" type="ORF">F8M41_024613</name>
</gene>
<sequence length="121" mass="14020">MEEKLKREKNKTSTYYQNSADMELDKETFGLDGGYENGIEEDKSKASEIGFETNKHEAFGPESKRMNIVTYTMPVKGERGRSDSIAVQANIMKRYTEIELTEEVLKKSRTLPSTWNRSRKR</sequence>
<proteinExistence type="predicted"/>